<dbReference type="InterPro" id="IPR050863">
    <property type="entry name" value="CenT-Element_Derived"/>
</dbReference>
<keyword evidence="2" id="KW-0238">DNA-binding</keyword>
<dbReference type="Pfam" id="PF04236">
    <property type="entry name" value="Transp_Tc5_C"/>
    <property type="match status" value="1"/>
</dbReference>
<feature type="domain" description="HTH CENPB-type" evidence="3">
    <location>
        <begin position="145"/>
        <end position="218"/>
    </location>
</feature>
<comment type="subcellular location">
    <subcellularLocation>
        <location evidence="1">Nucleus</location>
    </subcellularLocation>
</comment>
<dbReference type="InterPro" id="IPR006600">
    <property type="entry name" value="HTH_CenpB_DNA-bd_dom"/>
</dbReference>
<dbReference type="SUPFAM" id="SSF46689">
    <property type="entry name" value="Homeodomain-like"/>
    <property type="match status" value="1"/>
</dbReference>
<sequence>MTLNPKNVLKLLAIAFDDPHYDFESVISEAERNLSFHIESLIKDAIQESLYIETYTTLNFDEEDIIQDAVSIEENNNDNYIQDTVTSNLSASIELTESLDEEYKQKVIKFWKSGKKHKLKFATVQARFKRVSSKQQLYTWEKEISEGGNTKEKLKKLSEYVLSQFEDALQKCLPIHDLDIRRWALNARNQLQLSEDFFKASDKWIHNFKQKHHIVSRKINKFITQKSLTNVNKLKTEASNFVEKVKTELLLIGAENVFNSDQSGFNLEMHTGRTLSFRGKQKIETLTQSISSMTHSYTIQPIISASGSLLSPLLIILQEKDGKFGPQVEQNLFRADNVVALPSNSGKMTTNLVKTWFTNVYLPNCKNNSVLLLDSWSGQNSKQLETMDTLSKNIKILTIPAGTTGMIQPLDVFGFRIWKNYIKHFSDMILLYNYDVNLHLRNNIIKLQSLIHNQFSSPRFINLFKYSWYKSGYLQEKPPKFDNPVDYCFKNCEAICASCNNVAIIKCAWCANSLCINEFFFAYHYCKNYKQ</sequence>
<dbReference type="PANTHER" id="PTHR19303">
    <property type="entry name" value="TRANSPOSON"/>
    <property type="match status" value="1"/>
</dbReference>
<dbReference type="PROSITE" id="PS51253">
    <property type="entry name" value="HTH_CENPB"/>
    <property type="match status" value="1"/>
</dbReference>
<dbReference type="SMART" id="SM00674">
    <property type="entry name" value="CENPB"/>
    <property type="match status" value="1"/>
</dbReference>
<gene>
    <name evidence="4" type="ORF">SINV_09296</name>
</gene>
<accession>E9J222</accession>
<evidence type="ECO:0000256" key="2">
    <source>
        <dbReference type="ARBA" id="ARBA00023125"/>
    </source>
</evidence>
<dbReference type="GO" id="GO:0003677">
    <property type="term" value="F:DNA binding"/>
    <property type="evidence" value="ECO:0007669"/>
    <property type="project" value="UniProtKB-KW"/>
</dbReference>
<evidence type="ECO:0000259" key="3">
    <source>
        <dbReference type="PROSITE" id="PS51253"/>
    </source>
</evidence>
<feature type="non-terminal residue" evidence="4">
    <location>
        <position position="531"/>
    </location>
</feature>
<protein>
    <recommendedName>
        <fullName evidence="3">HTH CENPB-type domain-containing protein</fullName>
    </recommendedName>
</protein>
<dbReference type="Pfam" id="PF03221">
    <property type="entry name" value="HTH_Tnp_Tc5"/>
    <property type="match status" value="1"/>
</dbReference>
<dbReference type="Gene3D" id="1.10.10.60">
    <property type="entry name" value="Homeodomain-like"/>
    <property type="match status" value="1"/>
</dbReference>
<name>E9J222_SOLIN</name>
<evidence type="ECO:0000313" key="4">
    <source>
        <dbReference type="EMBL" id="EFZ13130.1"/>
    </source>
</evidence>
<organism>
    <name type="scientific">Solenopsis invicta</name>
    <name type="common">Red imported fire ant</name>
    <name type="synonym">Solenopsis wagneri</name>
    <dbReference type="NCBI Taxonomy" id="13686"/>
    <lineage>
        <taxon>Eukaryota</taxon>
        <taxon>Metazoa</taxon>
        <taxon>Ecdysozoa</taxon>
        <taxon>Arthropoda</taxon>
        <taxon>Hexapoda</taxon>
        <taxon>Insecta</taxon>
        <taxon>Pterygota</taxon>
        <taxon>Neoptera</taxon>
        <taxon>Endopterygota</taxon>
        <taxon>Hymenoptera</taxon>
        <taxon>Apocrita</taxon>
        <taxon>Aculeata</taxon>
        <taxon>Formicoidea</taxon>
        <taxon>Formicidae</taxon>
        <taxon>Myrmicinae</taxon>
        <taxon>Solenopsis</taxon>
    </lineage>
</organism>
<dbReference type="InterPro" id="IPR009057">
    <property type="entry name" value="Homeodomain-like_sf"/>
</dbReference>
<proteinExistence type="predicted"/>
<evidence type="ECO:0000256" key="1">
    <source>
        <dbReference type="ARBA" id="ARBA00004123"/>
    </source>
</evidence>
<dbReference type="EMBL" id="GL767733">
    <property type="protein sequence ID" value="EFZ13130.1"/>
    <property type="molecule type" value="Genomic_DNA"/>
</dbReference>
<dbReference type="InterPro" id="IPR007350">
    <property type="entry name" value="Transposase_Tc5_C"/>
</dbReference>
<dbReference type="GO" id="GO:0005634">
    <property type="term" value="C:nucleus"/>
    <property type="evidence" value="ECO:0007669"/>
    <property type="project" value="UniProtKB-SubCell"/>
</dbReference>
<dbReference type="OMA" id="CEAICAS"/>
<dbReference type="HOGENOM" id="CLU_021331_0_0_1"/>
<reference evidence="4" key="1">
    <citation type="journal article" date="2011" name="Proc. Natl. Acad. Sci. U.S.A.">
        <title>The genome of the fire ant Solenopsis invicta.</title>
        <authorList>
            <person name="Wurm Y."/>
            <person name="Wang J."/>
            <person name="Riba-Grognuz O."/>
            <person name="Corona M."/>
            <person name="Nygaard S."/>
            <person name="Hunt B.G."/>
            <person name="Ingram K.K."/>
            <person name="Falquet L."/>
            <person name="Nipitwattanaphon M."/>
            <person name="Gotzek D."/>
            <person name="Dijkstra M.B."/>
            <person name="Oettler J."/>
            <person name="Comtesse F."/>
            <person name="Shih C.J."/>
            <person name="Wu W.J."/>
            <person name="Yang C.C."/>
            <person name="Thomas J."/>
            <person name="Beaudoing E."/>
            <person name="Pradervand S."/>
            <person name="Flegel V."/>
            <person name="Cook E.D."/>
            <person name="Fabbretti R."/>
            <person name="Stockinger H."/>
            <person name="Long L."/>
            <person name="Farmerie W.G."/>
            <person name="Oakey J."/>
            <person name="Boomsma J.J."/>
            <person name="Pamilo P."/>
            <person name="Yi S.V."/>
            <person name="Heinze J."/>
            <person name="Goodisman M.A."/>
            <person name="Farinelli L."/>
            <person name="Harshman K."/>
            <person name="Hulo N."/>
            <person name="Cerutti L."/>
            <person name="Xenarios I."/>
            <person name="Shoemaker D."/>
            <person name="Keller L."/>
        </authorList>
    </citation>
    <scope>NUCLEOTIDE SEQUENCE [LARGE SCALE GENOMIC DNA]</scope>
</reference>
<dbReference type="AlphaFoldDB" id="E9J222"/>